<keyword evidence="3" id="KW-1185">Reference proteome</keyword>
<dbReference type="Proteomes" id="UP000074310">
    <property type="component" value="Unassembled WGS sequence"/>
</dbReference>
<evidence type="ECO:0000256" key="1">
    <source>
        <dbReference type="SAM" id="MobiDB-lite"/>
    </source>
</evidence>
<name>A0A147HZH1_9SPHN</name>
<reference evidence="2 3" key="1">
    <citation type="journal article" date="2016" name="Front. Microbiol.">
        <title>Genomic Resource of Rice Seed Associated Bacteria.</title>
        <authorList>
            <person name="Midha S."/>
            <person name="Bansal K."/>
            <person name="Sharma S."/>
            <person name="Kumar N."/>
            <person name="Patil P.P."/>
            <person name="Chaudhry V."/>
            <person name="Patil P.B."/>
        </authorList>
    </citation>
    <scope>NUCLEOTIDE SEQUENCE [LARGE SCALE GENOMIC DNA]</scope>
    <source>
        <strain evidence="2 3">NS334</strain>
    </source>
</reference>
<sequence length="80" mass="8511">MADEHPRVQSARDHDDRDVIEGMIPGGAATPSTGGGALARDLGSQDDLHQVDDPDSHKRVTKQAAIDTGQANRSDRHGND</sequence>
<evidence type="ECO:0000313" key="2">
    <source>
        <dbReference type="EMBL" id="KTT70442.1"/>
    </source>
</evidence>
<dbReference type="PATRIC" id="fig|869719.3.peg.2501"/>
<dbReference type="AlphaFoldDB" id="A0A147HZH1"/>
<evidence type="ECO:0000313" key="3">
    <source>
        <dbReference type="Proteomes" id="UP000074310"/>
    </source>
</evidence>
<protein>
    <submittedName>
        <fullName evidence="2">Uncharacterized protein</fullName>
    </submittedName>
</protein>
<proteinExistence type="predicted"/>
<feature type="compositionally biased region" description="Basic and acidic residues" evidence="1">
    <location>
        <begin position="46"/>
        <end position="58"/>
    </location>
</feature>
<dbReference type="RefSeq" id="WP_058756299.1">
    <property type="nucleotide sequence ID" value="NZ_LDTB01000053.1"/>
</dbReference>
<accession>A0A147HZH1</accession>
<dbReference type="EMBL" id="LDTB01000053">
    <property type="protein sequence ID" value="KTT70442.1"/>
    <property type="molecule type" value="Genomic_DNA"/>
</dbReference>
<gene>
    <name evidence="2" type="ORF">NS334_12580</name>
</gene>
<dbReference type="OrthoDB" id="7571508at2"/>
<feature type="compositionally biased region" description="Basic and acidic residues" evidence="1">
    <location>
        <begin position="1"/>
        <end position="20"/>
    </location>
</feature>
<comment type="caution">
    <text evidence="2">The sequence shown here is derived from an EMBL/GenBank/DDBJ whole genome shotgun (WGS) entry which is preliminary data.</text>
</comment>
<feature type="region of interest" description="Disordered" evidence="1">
    <location>
        <begin position="1"/>
        <end position="80"/>
    </location>
</feature>
<organism evidence="2 3">
    <name type="scientific">Sphingomonas endophytica</name>
    <dbReference type="NCBI Taxonomy" id="869719"/>
    <lineage>
        <taxon>Bacteria</taxon>
        <taxon>Pseudomonadati</taxon>
        <taxon>Pseudomonadota</taxon>
        <taxon>Alphaproteobacteria</taxon>
        <taxon>Sphingomonadales</taxon>
        <taxon>Sphingomonadaceae</taxon>
        <taxon>Sphingomonas</taxon>
    </lineage>
</organism>